<accession>A0A5A7RD75</accession>
<evidence type="ECO:0000313" key="5">
    <source>
        <dbReference type="Proteomes" id="UP000325081"/>
    </source>
</evidence>
<proteinExistence type="predicted"/>
<feature type="compositionally biased region" description="Basic and acidic residues" evidence="2">
    <location>
        <begin position="59"/>
        <end position="75"/>
    </location>
</feature>
<dbReference type="InterPro" id="IPR001878">
    <property type="entry name" value="Znf_CCHC"/>
</dbReference>
<gene>
    <name evidence="4" type="ORF">STAS_32144</name>
</gene>
<keyword evidence="1" id="KW-0863">Zinc-finger</keyword>
<dbReference type="EMBL" id="BKCP01011292">
    <property type="protein sequence ID" value="GER54537.1"/>
    <property type="molecule type" value="Genomic_DNA"/>
</dbReference>
<dbReference type="AlphaFoldDB" id="A0A5A7RD75"/>
<keyword evidence="1" id="KW-0479">Metal-binding</keyword>
<evidence type="ECO:0000256" key="2">
    <source>
        <dbReference type="SAM" id="MobiDB-lite"/>
    </source>
</evidence>
<sequence>MNFCFYCGRIGHSDRACEIKKADVQGNIIRAGQYGDWLRGSFVSFSESRDYRYPNLSRTKLDSESSKAKESEPRVDSQGSFDVPEGGSLEGKRDSIYLSSHLIPQPPALMEVKVNQFSAESSLMRKKKTCVKINRSRFAETNSKLGEGHGNETEPSQEGAVLKRKEPEGDTDFTNSLVEEELLAVRDKLEEGWQKGWQQMEFQFKNHRLAAMLQNREGFDLPWLETEVVI</sequence>
<feature type="region of interest" description="Disordered" evidence="2">
    <location>
        <begin position="141"/>
        <end position="175"/>
    </location>
</feature>
<keyword evidence="1" id="KW-0862">Zinc</keyword>
<feature type="domain" description="CCHC-type" evidence="3">
    <location>
        <begin position="4"/>
        <end position="17"/>
    </location>
</feature>
<evidence type="ECO:0000259" key="3">
    <source>
        <dbReference type="PROSITE" id="PS50158"/>
    </source>
</evidence>
<protein>
    <submittedName>
        <fullName evidence="4">Zinc knuckle (CCHC-type) family protein</fullName>
    </submittedName>
</protein>
<dbReference type="OrthoDB" id="1924068at2759"/>
<feature type="region of interest" description="Disordered" evidence="2">
    <location>
        <begin position="58"/>
        <end position="88"/>
    </location>
</feature>
<dbReference type="Proteomes" id="UP000325081">
    <property type="component" value="Unassembled WGS sequence"/>
</dbReference>
<comment type="caution">
    <text evidence="4">The sequence shown here is derived from an EMBL/GenBank/DDBJ whole genome shotgun (WGS) entry which is preliminary data.</text>
</comment>
<keyword evidence="5" id="KW-1185">Reference proteome</keyword>
<dbReference type="GO" id="GO:0003676">
    <property type="term" value="F:nucleic acid binding"/>
    <property type="evidence" value="ECO:0007669"/>
    <property type="project" value="InterPro"/>
</dbReference>
<reference evidence="5" key="1">
    <citation type="journal article" date="2019" name="Curr. Biol.">
        <title>Genome Sequence of Striga asiatica Provides Insight into the Evolution of Plant Parasitism.</title>
        <authorList>
            <person name="Yoshida S."/>
            <person name="Kim S."/>
            <person name="Wafula E.K."/>
            <person name="Tanskanen J."/>
            <person name="Kim Y.M."/>
            <person name="Honaas L."/>
            <person name="Yang Z."/>
            <person name="Spallek T."/>
            <person name="Conn C.E."/>
            <person name="Ichihashi Y."/>
            <person name="Cheong K."/>
            <person name="Cui S."/>
            <person name="Der J.P."/>
            <person name="Gundlach H."/>
            <person name="Jiao Y."/>
            <person name="Hori C."/>
            <person name="Ishida J.K."/>
            <person name="Kasahara H."/>
            <person name="Kiba T."/>
            <person name="Kim M.S."/>
            <person name="Koo N."/>
            <person name="Laohavisit A."/>
            <person name="Lee Y.H."/>
            <person name="Lumba S."/>
            <person name="McCourt P."/>
            <person name="Mortimer J.C."/>
            <person name="Mutuku J.M."/>
            <person name="Nomura T."/>
            <person name="Sasaki-Sekimoto Y."/>
            <person name="Seto Y."/>
            <person name="Wang Y."/>
            <person name="Wakatake T."/>
            <person name="Sakakibara H."/>
            <person name="Demura T."/>
            <person name="Yamaguchi S."/>
            <person name="Yoneyama K."/>
            <person name="Manabe R.I."/>
            <person name="Nelson D.C."/>
            <person name="Schulman A.H."/>
            <person name="Timko M.P."/>
            <person name="dePamphilis C.W."/>
            <person name="Choi D."/>
            <person name="Shirasu K."/>
        </authorList>
    </citation>
    <scope>NUCLEOTIDE SEQUENCE [LARGE SCALE GENOMIC DNA]</scope>
    <source>
        <strain evidence="5">cv. UVA1</strain>
    </source>
</reference>
<evidence type="ECO:0000256" key="1">
    <source>
        <dbReference type="PROSITE-ProRule" id="PRU00047"/>
    </source>
</evidence>
<dbReference type="GO" id="GO:0008270">
    <property type="term" value="F:zinc ion binding"/>
    <property type="evidence" value="ECO:0007669"/>
    <property type="project" value="UniProtKB-KW"/>
</dbReference>
<evidence type="ECO:0000313" key="4">
    <source>
        <dbReference type="EMBL" id="GER54537.1"/>
    </source>
</evidence>
<name>A0A5A7RD75_STRAF</name>
<dbReference type="PROSITE" id="PS50158">
    <property type="entry name" value="ZF_CCHC"/>
    <property type="match status" value="1"/>
</dbReference>
<organism evidence="4 5">
    <name type="scientific">Striga asiatica</name>
    <name type="common">Asiatic witchweed</name>
    <name type="synonym">Buchnera asiatica</name>
    <dbReference type="NCBI Taxonomy" id="4170"/>
    <lineage>
        <taxon>Eukaryota</taxon>
        <taxon>Viridiplantae</taxon>
        <taxon>Streptophyta</taxon>
        <taxon>Embryophyta</taxon>
        <taxon>Tracheophyta</taxon>
        <taxon>Spermatophyta</taxon>
        <taxon>Magnoliopsida</taxon>
        <taxon>eudicotyledons</taxon>
        <taxon>Gunneridae</taxon>
        <taxon>Pentapetalae</taxon>
        <taxon>asterids</taxon>
        <taxon>lamiids</taxon>
        <taxon>Lamiales</taxon>
        <taxon>Orobanchaceae</taxon>
        <taxon>Buchnereae</taxon>
        <taxon>Striga</taxon>
    </lineage>
</organism>